<name>A0A259TYQ7_9BACT</name>
<evidence type="ECO:0000313" key="1">
    <source>
        <dbReference type="EMBL" id="OZC02879.1"/>
    </source>
</evidence>
<gene>
    <name evidence="1" type="ORF">BSZ36_07780</name>
</gene>
<proteinExistence type="predicted"/>
<dbReference type="RefSeq" id="WP_094547582.1">
    <property type="nucleotide sequence ID" value="NZ_MQWB01000001.1"/>
</dbReference>
<dbReference type="Proteomes" id="UP000216446">
    <property type="component" value="Unassembled WGS sequence"/>
</dbReference>
<dbReference type="OrthoDB" id="1523295at2"/>
<accession>A0A259TYQ7</accession>
<sequence>MGKLTLLLVGATILGGSLLTLSTRQLAGESEKGLREQHADLLSRQIAESGHAVVLASIIGDAGFKAASDKTESYEGGTYRVEYSPASTSNRATFVVAGDYAGATHTIESTYEWDPMNYPGPVWLDVPYVTTSAHSSAEISGGKVQFDRRKHDALGLQSLAGLGPMESSLGSEVAKTGAAYNAGMSAGSWPGMLEDLNVQDGEDLYQAALTQAPETVIAGPLVVTNNRSNIGEKDEVTHVTGDLLIATNARFRGEGALVVDGSLEVQDKGVFEWRGIVIVRDEEQFLPVKLNGDVEITGGLVVVQHAYPPGGHMDVTTWRDVAAGISSSNVRGAGTSAPWNDTAFPWLQHKHRFDEDLGTRRVSYLNGGNAVPSQEAWTRFEDTIDQLGSEDIYLEFQNVGRHGYGVYTLDVDGMSEPQRGAVRDGFGAYARGSNGARFQTRTFAADDLNDFAVDIRSLRTLQDRFDGQGGCGQWPFCIGERTDRGGALRVGIKKASTNRTVYESALYWHMKAEDWTEYQAKEDAWRSQIQNGGLFGTRLELGKKADIAFEIRPILDLVERLGFDGNEVIHVGTETSHRTRAQSLALATRPDGKIEVCHNPTSGGNTVAIHSDALNMHLQHGDRLMACDGTPANAGASTPAALQAPPNCLTAPVSIAICNKPGGNGLWKDRDVSCTSVVNHLAHGCRLGSCALNGLPTTDS</sequence>
<comment type="caution">
    <text evidence="1">The sequence shown here is derived from an EMBL/GenBank/DDBJ whole genome shotgun (WGS) entry which is preliminary data.</text>
</comment>
<dbReference type="InParanoid" id="A0A259TYQ7"/>
<protein>
    <submittedName>
        <fullName evidence="1">Uncharacterized protein</fullName>
    </submittedName>
</protein>
<evidence type="ECO:0000313" key="2">
    <source>
        <dbReference type="Proteomes" id="UP000216446"/>
    </source>
</evidence>
<keyword evidence="2" id="KW-1185">Reference proteome</keyword>
<reference evidence="1 2" key="1">
    <citation type="submission" date="2016-11" db="EMBL/GenBank/DDBJ databases">
        <title>Study of marine rhodopsin-containing bacteria.</title>
        <authorList>
            <person name="Yoshizawa S."/>
            <person name="Kumagai Y."/>
            <person name="Kogure K."/>
        </authorList>
    </citation>
    <scope>NUCLEOTIDE SEQUENCE [LARGE SCALE GENOMIC DNA]</scope>
    <source>
        <strain evidence="1 2">SG-29</strain>
    </source>
</reference>
<dbReference type="EMBL" id="MQWB01000001">
    <property type="protein sequence ID" value="OZC02879.1"/>
    <property type="molecule type" value="Genomic_DNA"/>
</dbReference>
<dbReference type="AlphaFoldDB" id="A0A259TYQ7"/>
<organism evidence="1 2">
    <name type="scientific">Rubricoccus marinus</name>
    <dbReference type="NCBI Taxonomy" id="716817"/>
    <lineage>
        <taxon>Bacteria</taxon>
        <taxon>Pseudomonadati</taxon>
        <taxon>Rhodothermota</taxon>
        <taxon>Rhodothermia</taxon>
        <taxon>Rhodothermales</taxon>
        <taxon>Rubricoccaceae</taxon>
        <taxon>Rubricoccus</taxon>
    </lineage>
</organism>